<dbReference type="Proteomes" id="UP000826271">
    <property type="component" value="Unassembled WGS sequence"/>
</dbReference>
<evidence type="ECO:0000256" key="1">
    <source>
        <dbReference type="ARBA" id="ARBA00022679"/>
    </source>
</evidence>
<keyword evidence="3" id="KW-1185">Reference proteome</keyword>
<protein>
    <recommendedName>
        <fullName evidence="4">Alkyl transferase</fullName>
    </recommendedName>
</protein>
<dbReference type="SUPFAM" id="SSF64005">
    <property type="entry name" value="Undecaprenyl diphosphate synthase"/>
    <property type="match status" value="1"/>
</dbReference>
<dbReference type="GO" id="GO:0045547">
    <property type="term" value="F:ditrans,polycis-polyprenyl diphosphate synthase [(2E,6E)-farnesyl diphosphate specific] activity"/>
    <property type="evidence" value="ECO:0007669"/>
    <property type="project" value="TreeGrafter"/>
</dbReference>
<dbReference type="GO" id="GO:0009668">
    <property type="term" value="P:plastid membrane organization"/>
    <property type="evidence" value="ECO:0007669"/>
    <property type="project" value="TreeGrafter"/>
</dbReference>
<evidence type="ECO:0008006" key="4">
    <source>
        <dbReference type="Google" id="ProtNLM"/>
    </source>
</evidence>
<dbReference type="PANTHER" id="PTHR10291:SF0">
    <property type="entry name" value="DEHYDRODOLICHYL DIPHOSPHATE SYNTHASE 2"/>
    <property type="match status" value="1"/>
</dbReference>
<comment type="caution">
    <text evidence="2">The sequence shown here is derived from an EMBL/GenBank/DDBJ whole genome shotgun (WGS) entry which is preliminary data.</text>
</comment>
<dbReference type="InterPro" id="IPR001441">
    <property type="entry name" value="UPP_synth-like"/>
</dbReference>
<dbReference type="AlphaFoldDB" id="A0AAV6WK67"/>
<gene>
    <name evidence="2" type="ORF">BUALT_Bualt13G0036300</name>
</gene>
<dbReference type="Gene3D" id="3.40.1180.10">
    <property type="entry name" value="Decaprenyl diphosphate synthase-like"/>
    <property type="match status" value="1"/>
</dbReference>
<sequence length="163" mass="18109">MTSPLLPIKTLPPSSLKLCSPQKKINGNRPNIFEYFSPAGSPISKSRLVAASNSIENIETDQKSSIQLPGDLRLELMPKHVAVIMDGHGRWAKDRGLPIQHGHRAGVENLKQLVSQCCKFGIKVLTVYAFSSENWKRPKGEVDFLFSAYEGLIQSFVMEQIMG</sequence>
<keyword evidence="1" id="KW-0808">Transferase</keyword>
<dbReference type="GO" id="GO:0009570">
    <property type="term" value="C:chloroplast stroma"/>
    <property type="evidence" value="ECO:0007669"/>
    <property type="project" value="TreeGrafter"/>
</dbReference>
<reference evidence="2" key="1">
    <citation type="submission" date="2019-10" db="EMBL/GenBank/DDBJ databases">
        <authorList>
            <person name="Zhang R."/>
            <person name="Pan Y."/>
            <person name="Wang J."/>
            <person name="Ma R."/>
            <person name="Yu S."/>
        </authorList>
    </citation>
    <scope>NUCLEOTIDE SEQUENCE</scope>
    <source>
        <strain evidence="2">LA-IB0</strain>
        <tissue evidence="2">Leaf</tissue>
    </source>
</reference>
<accession>A0AAV6WK67</accession>
<dbReference type="PANTHER" id="PTHR10291">
    <property type="entry name" value="DEHYDRODOLICHYL DIPHOSPHATE SYNTHASE FAMILY MEMBER"/>
    <property type="match status" value="1"/>
</dbReference>
<evidence type="ECO:0000313" key="2">
    <source>
        <dbReference type="EMBL" id="KAG8370948.1"/>
    </source>
</evidence>
<dbReference type="GO" id="GO:0009409">
    <property type="term" value="P:response to cold"/>
    <property type="evidence" value="ECO:0007669"/>
    <property type="project" value="TreeGrafter"/>
</dbReference>
<dbReference type="GO" id="GO:0016094">
    <property type="term" value="P:polyprenol biosynthetic process"/>
    <property type="evidence" value="ECO:0007669"/>
    <property type="project" value="TreeGrafter"/>
</dbReference>
<dbReference type="InterPro" id="IPR036424">
    <property type="entry name" value="UPP_synth-like_sf"/>
</dbReference>
<proteinExistence type="predicted"/>
<name>A0AAV6WK67_9LAMI</name>
<dbReference type="Pfam" id="PF01255">
    <property type="entry name" value="Prenyltransf"/>
    <property type="match status" value="1"/>
</dbReference>
<organism evidence="2 3">
    <name type="scientific">Buddleja alternifolia</name>
    <dbReference type="NCBI Taxonomy" id="168488"/>
    <lineage>
        <taxon>Eukaryota</taxon>
        <taxon>Viridiplantae</taxon>
        <taxon>Streptophyta</taxon>
        <taxon>Embryophyta</taxon>
        <taxon>Tracheophyta</taxon>
        <taxon>Spermatophyta</taxon>
        <taxon>Magnoliopsida</taxon>
        <taxon>eudicotyledons</taxon>
        <taxon>Gunneridae</taxon>
        <taxon>Pentapetalae</taxon>
        <taxon>asterids</taxon>
        <taxon>lamiids</taxon>
        <taxon>Lamiales</taxon>
        <taxon>Scrophulariaceae</taxon>
        <taxon>Buddlejeae</taxon>
        <taxon>Buddleja</taxon>
    </lineage>
</organism>
<dbReference type="EMBL" id="WHWC01000013">
    <property type="protein sequence ID" value="KAG8370948.1"/>
    <property type="molecule type" value="Genomic_DNA"/>
</dbReference>
<evidence type="ECO:0000313" key="3">
    <source>
        <dbReference type="Proteomes" id="UP000826271"/>
    </source>
</evidence>